<accession>A0A420Y265</accession>
<dbReference type="InterPro" id="IPR013154">
    <property type="entry name" value="ADH-like_N"/>
</dbReference>
<dbReference type="STRING" id="177199.A0A420Y265"/>
<proteinExistence type="predicted"/>
<dbReference type="Pfam" id="PF08240">
    <property type="entry name" value="ADH_N"/>
    <property type="match status" value="1"/>
</dbReference>
<dbReference type="SUPFAM" id="SSF50129">
    <property type="entry name" value="GroES-like"/>
    <property type="match status" value="1"/>
</dbReference>
<feature type="region of interest" description="C-terminal hotdog fold" evidence="2">
    <location>
        <begin position="102"/>
        <end position="260"/>
    </location>
</feature>
<dbReference type="InterPro" id="IPR042104">
    <property type="entry name" value="PKS_dehydratase_sf"/>
</dbReference>
<dbReference type="Gene3D" id="3.40.50.11460">
    <property type="match status" value="1"/>
</dbReference>
<dbReference type="PROSITE" id="PS52019">
    <property type="entry name" value="PKS_MFAS_DH"/>
    <property type="match status" value="1"/>
</dbReference>
<dbReference type="Gene3D" id="3.10.129.110">
    <property type="entry name" value="Polyketide synthase dehydratase"/>
    <property type="match status" value="1"/>
</dbReference>
<dbReference type="InterPro" id="IPR049900">
    <property type="entry name" value="PKS_mFAS_DH"/>
</dbReference>
<dbReference type="Gene3D" id="3.90.180.10">
    <property type="entry name" value="Medium-chain alcohol dehydrogenases, catalytic domain"/>
    <property type="match status" value="1"/>
</dbReference>
<dbReference type="SUPFAM" id="SSF51735">
    <property type="entry name" value="NAD(P)-binding Rossmann-fold domains"/>
    <property type="match status" value="1"/>
</dbReference>
<sequence length="831" mass="90854">MAVEALYQVTKTLQWEEKEPPRYRFRFRDIRFLRALVLEEDEPATYTLSLTPVRGGSIRDWFEFRVCSTKESVYTEHCTGLITVESDYDDKLAPSGSLEPLQLATPASTIYKAVRESGYNYGPCFQKHLLFEATMGKTESRSTVAMDPPPSTYEQSFYPVHPSCIDACFYIGILAISKGDIPLVGAVHVPQILSSLVIPMRRDQPAEAIALSSARFLGIGREDLHRNYGSDLSLYDPRDGSLILEMEGLTTRDIETSEEEGSKHLFTHLAWEADLSVLLSAPEHKLRQFLRDTGKTTQDLIDLVAHKNPTLKVLELNLSPKDTSSLWVQDKPNPIRAAASHYTFAVSDPITLVTAQGLYSAQAPSAQFALLDVIKTDAIVPGVKFDLVIIKALESVDVTSRDRVLASVATSVESGGIVMAVGHSIPLATLGSAQPLDDNVSVVQVQTAEKVQVPLPTASFISLTGTVHEASSRILGRIVQSGWNIQKPADPTTITTGQVVLVLDELVSPIMVHPDPKQWDTMKHLIRNQCKVLWVTSGAHMTVTNPNAAAISGFFRSIRAEEGVRLVNLDVEQPTGDATGLAIVSCLEILRQPETSAQLESEFVERGGVVHVSRLLPDWEITKLQGHHPSDRKTEVLDIHASETIINMGAERLGDMDSIHYHELTAEPTPLEEGYVEVEVYAAGLNYKDVVVTMGIVPGDERELGGEAAGIITKVSPAVTWLRVGQRVVVFTPATVSNRVRARAARVHAIPDWMSFEEAATLCCVYLTSIYSLFDMADVKAGKTVLIHSAAGGVGIASMQLAQYAGAEVSSSDAGLPYYALQNQLNVVLCF</sequence>
<dbReference type="GO" id="GO:0016740">
    <property type="term" value="F:transferase activity"/>
    <property type="evidence" value="ECO:0007669"/>
    <property type="project" value="UniProtKB-KW"/>
</dbReference>
<dbReference type="InterPro" id="IPR020843">
    <property type="entry name" value="ER"/>
</dbReference>
<dbReference type="Pfam" id="PF23114">
    <property type="entry name" value="NAD-bd_HRPKS_sdrA"/>
    <property type="match status" value="1"/>
</dbReference>
<evidence type="ECO:0000256" key="1">
    <source>
        <dbReference type="ARBA" id="ARBA00022679"/>
    </source>
</evidence>
<evidence type="ECO:0000259" key="3">
    <source>
        <dbReference type="PROSITE" id="PS52019"/>
    </source>
</evidence>
<dbReference type="OrthoDB" id="329835at2759"/>
<comment type="caution">
    <text evidence="4">The sequence shown here is derived from an EMBL/GenBank/DDBJ whole genome shotgun (WGS) entry which is preliminary data.</text>
</comment>
<dbReference type="CDD" id="cd05195">
    <property type="entry name" value="enoyl_red"/>
    <property type="match status" value="1"/>
</dbReference>
<dbReference type="InterPro" id="IPR050444">
    <property type="entry name" value="Polyketide_Synthase"/>
</dbReference>
<dbReference type="AlphaFoldDB" id="A0A420Y265"/>
<dbReference type="InterPro" id="IPR049551">
    <property type="entry name" value="PKS_DH_C"/>
</dbReference>
<protein>
    <recommendedName>
        <fullName evidence="3">PKS/mFAS DH domain-containing protein</fullName>
    </recommendedName>
</protein>
<dbReference type="SMART" id="SM00829">
    <property type="entry name" value="PKS_ER"/>
    <property type="match status" value="1"/>
</dbReference>
<keyword evidence="5" id="KW-1185">Reference proteome</keyword>
<dbReference type="InterPro" id="IPR011032">
    <property type="entry name" value="GroES-like_sf"/>
</dbReference>
<evidence type="ECO:0000313" key="5">
    <source>
        <dbReference type="Proteomes" id="UP000275385"/>
    </source>
</evidence>
<keyword evidence="1" id="KW-0808">Transferase</keyword>
<dbReference type="PANTHER" id="PTHR45681">
    <property type="entry name" value="POLYKETIDE SYNTHASE 44-RELATED"/>
    <property type="match status" value="1"/>
</dbReference>
<dbReference type="EMBL" id="QVQW01000064">
    <property type="protein sequence ID" value="RKU41962.1"/>
    <property type="molecule type" value="Genomic_DNA"/>
</dbReference>
<evidence type="ECO:0000256" key="2">
    <source>
        <dbReference type="PROSITE-ProRule" id="PRU01363"/>
    </source>
</evidence>
<name>A0A420Y265_9PEZI</name>
<evidence type="ECO:0000313" key="4">
    <source>
        <dbReference type="EMBL" id="RKU41962.1"/>
    </source>
</evidence>
<dbReference type="InterPro" id="IPR036291">
    <property type="entry name" value="NAD(P)-bd_dom_sf"/>
</dbReference>
<feature type="region of interest" description="N-terminal hotdog fold" evidence="2">
    <location>
        <begin position="1"/>
        <end position="89"/>
    </location>
</feature>
<reference evidence="4 5" key="1">
    <citation type="submission" date="2018-08" db="EMBL/GenBank/DDBJ databases">
        <title>Draft genome of the lignicolous fungus Coniochaeta pulveracea.</title>
        <authorList>
            <person name="Borstlap C.J."/>
            <person name="De Witt R.N."/>
            <person name="Botha A."/>
            <person name="Volschenk H."/>
        </authorList>
    </citation>
    <scope>NUCLEOTIDE SEQUENCE [LARGE SCALE GENOMIC DNA]</scope>
    <source>
        <strain evidence="4 5">CAB683</strain>
    </source>
</reference>
<dbReference type="GO" id="GO:0016491">
    <property type="term" value="F:oxidoreductase activity"/>
    <property type="evidence" value="ECO:0007669"/>
    <property type="project" value="InterPro"/>
</dbReference>
<dbReference type="InterPro" id="IPR056501">
    <property type="entry name" value="NAD-bd_HRPKS_sdrA"/>
</dbReference>
<dbReference type="Proteomes" id="UP000275385">
    <property type="component" value="Unassembled WGS sequence"/>
</dbReference>
<dbReference type="Pfam" id="PF14765">
    <property type="entry name" value="PS-DH"/>
    <property type="match status" value="1"/>
</dbReference>
<gene>
    <name evidence="4" type="ORF">DL546_005351</name>
</gene>
<comment type="caution">
    <text evidence="2">Lacks conserved residue(s) required for the propagation of feature annotation.</text>
</comment>
<organism evidence="4 5">
    <name type="scientific">Coniochaeta pulveracea</name>
    <dbReference type="NCBI Taxonomy" id="177199"/>
    <lineage>
        <taxon>Eukaryota</taxon>
        <taxon>Fungi</taxon>
        <taxon>Dikarya</taxon>
        <taxon>Ascomycota</taxon>
        <taxon>Pezizomycotina</taxon>
        <taxon>Sordariomycetes</taxon>
        <taxon>Sordariomycetidae</taxon>
        <taxon>Coniochaetales</taxon>
        <taxon>Coniochaetaceae</taxon>
        <taxon>Coniochaeta</taxon>
    </lineage>
</organism>
<dbReference type="PANTHER" id="PTHR45681:SF6">
    <property type="entry name" value="POLYKETIDE SYNTHASE 37"/>
    <property type="match status" value="1"/>
</dbReference>
<feature type="domain" description="PKS/mFAS DH" evidence="3">
    <location>
        <begin position="1"/>
        <end position="260"/>
    </location>
</feature>